<dbReference type="AlphaFoldDB" id="A0AAE0J7T2"/>
<evidence type="ECO:0000256" key="1">
    <source>
        <dbReference type="SAM" id="MobiDB-lite"/>
    </source>
</evidence>
<comment type="caution">
    <text evidence="2">The sequence shown here is derived from an EMBL/GenBank/DDBJ whole genome shotgun (WGS) entry which is preliminary data.</text>
</comment>
<feature type="region of interest" description="Disordered" evidence="1">
    <location>
        <begin position="1"/>
        <end position="25"/>
    </location>
</feature>
<protein>
    <submittedName>
        <fullName evidence="2">Uncharacterized protein</fullName>
    </submittedName>
</protein>
<sequence>MPSKSRQKEKQEGSPAASSSAAPVDSVLERRRVHSALRNVKKLYTDSAGTSKALSFLNSLARFPDTLPCFHGEPGHGSYRHIWPHNPLEDMRAEGEEVEYWIRYLDLIKQWELRRQEAQSWTRYYDSILRRMMETQAEEAVSEERAEEEKRKRQLEERRLGKRKEEPAGDICLDPQIEQEIINNMTLADPDDEDEDEQSERCRQTINQLLVLNAEARQLTKECIQGVEGSQAELAAPNNEAQDEKQDQPDVRLSLDICRHLFKQLVPPDLDEEEHELSAEPCRLAFNQIIMTNADARQLTKDCIDGIEGLLEELQAEAEAMRLGLGLPAEENVVEEEYEEDNAASYDWMKDLMSADKIEGEDGEIPAGLSEYWRYSKAYFHLYL</sequence>
<feature type="compositionally biased region" description="Basic and acidic residues" evidence="1">
    <location>
        <begin position="142"/>
        <end position="167"/>
    </location>
</feature>
<proteinExistence type="predicted"/>
<dbReference type="EMBL" id="JAUEPP010000008">
    <property type="protein sequence ID" value="KAK3338468.1"/>
    <property type="molecule type" value="Genomic_DNA"/>
</dbReference>
<dbReference type="Proteomes" id="UP001278500">
    <property type="component" value="Unassembled WGS sequence"/>
</dbReference>
<reference evidence="2" key="2">
    <citation type="submission" date="2023-06" db="EMBL/GenBank/DDBJ databases">
        <authorList>
            <consortium name="Lawrence Berkeley National Laboratory"/>
            <person name="Haridas S."/>
            <person name="Hensen N."/>
            <person name="Bonometti L."/>
            <person name="Westerberg I."/>
            <person name="Brannstrom I.O."/>
            <person name="Guillou S."/>
            <person name="Cros-Aarteil S."/>
            <person name="Calhoun S."/>
            <person name="Kuo A."/>
            <person name="Mondo S."/>
            <person name="Pangilinan J."/>
            <person name="Riley R."/>
            <person name="Labutti K."/>
            <person name="Andreopoulos B."/>
            <person name="Lipzen A."/>
            <person name="Chen C."/>
            <person name="Yanf M."/>
            <person name="Daum C."/>
            <person name="Ng V."/>
            <person name="Clum A."/>
            <person name="Steindorff A."/>
            <person name="Ohm R."/>
            <person name="Martin F."/>
            <person name="Silar P."/>
            <person name="Natvig D."/>
            <person name="Lalanne C."/>
            <person name="Gautier V."/>
            <person name="Ament-Velasquez S.L."/>
            <person name="Kruys A."/>
            <person name="Hutchinson M.I."/>
            <person name="Powell A.J."/>
            <person name="Barry K."/>
            <person name="Miller A.N."/>
            <person name="Grigoriev I.V."/>
            <person name="Debuchy R."/>
            <person name="Gladieux P."/>
            <person name="Thoren M.H."/>
            <person name="Johannesson H."/>
        </authorList>
    </citation>
    <scope>NUCLEOTIDE SEQUENCE</scope>
    <source>
        <strain evidence="2">CBS 560.94</strain>
    </source>
</reference>
<feature type="compositionally biased region" description="Low complexity" evidence="1">
    <location>
        <begin position="14"/>
        <end position="23"/>
    </location>
</feature>
<name>A0AAE0J7T2_9PEZI</name>
<accession>A0AAE0J7T2</accession>
<feature type="region of interest" description="Disordered" evidence="1">
    <location>
        <begin position="138"/>
        <end position="173"/>
    </location>
</feature>
<dbReference type="RefSeq" id="XP_062677919.1">
    <property type="nucleotide sequence ID" value="XM_062830854.1"/>
</dbReference>
<feature type="compositionally biased region" description="Basic and acidic residues" evidence="1">
    <location>
        <begin position="1"/>
        <end position="12"/>
    </location>
</feature>
<dbReference type="GeneID" id="87868008"/>
<keyword evidence="3" id="KW-1185">Reference proteome</keyword>
<gene>
    <name evidence="2" type="ORF">B0H65DRAFT_582539</name>
</gene>
<reference evidence="2" key="1">
    <citation type="journal article" date="2023" name="Mol. Phylogenet. Evol.">
        <title>Genome-scale phylogeny and comparative genomics of the fungal order Sordariales.</title>
        <authorList>
            <person name="Hensen N."/>
            <person name="Bonometti L."/>
            <person name="Westerberg I."/>
            <person name="Brannstrom I.O."/>
            <person name="Guillou S."/>
            <person name="Cros-Aarteil S."/>
            <person name="Calhoun S."/>
            <person name="Haridas S."/>
            <person name="Kuo A."/>
            <person name="Mondo S."/>
            <person name="Pangilinan J."/>
            <person name="Riley R."/>
            <person name="LaButti K."/>
            <person name="Andreopoulos B."/>
            <person name="Lipzen A."/>
            <person name="Chen C."/>
            <person name="Yan M."/>
            <person name="Daum C."/>
            <person name="Ng V."/>
            <person name="Clum A."/>
            <person name="Steindorff A."/>
            <person name="Ohm R.A."/>
            <person name="Martin F."/>
            <person name="Silar P."/>
            <person name="Natvig D.O."/>
            <person name="Lalanne C."/>
            <person name="Gautier V."/>
            <person name="Ament-Velasquez S.L."/>
            <person name="Kruys A."/>
            <person name="Hutchinson M.I."/>
            <person name="Powell A.J."/>
            <person name="Barry K."/>
            <person name="Miller A.N."/>
            <person name="Grigoriev I.V."/>
            <person name="Debuchy R."/>
            <person name="Gladieux P."/>
            <person name="Hiltunen Thoren M."/>
            <person name="Johannesson H."/>
        </authorList>
    </citation>
    <scope>NUCLEOTIDE SEQUENCE</scope>
    <source>
        <strain evidence="2">CBS 560.94</strain>
    </source>
</reference>
<evidence type="ECO:0000313" key="3">
    <source>
        <dbReference type="Proteomes" id="UP001278500"/>
    </source>
</evidence>
<evidence type="ECO:0000313" key="2">
    <source>
        <dbReference type="EMBL" id="KAK3338468.1"/>
    </source>
</evidence>
<organism evidence="2 3">
    <name type="scientific">Neurospora tetraspora</name>
    <dbReference type="NCBI Taxonomy" id="94610"/>
    <lineage>
        <taxon>Eukaryota</taxon>
        <taxon>Fungi</taxon>
        <taxon>Dikarya</taxon>
        <taxon>Ascomycota</taxon>
        <taxon>Pezizomycotina</taxon>
        <taxon>Sordariomycetes</taxon>
        <taxon>Sordariomycetidae</taxon>
        <taxon>Sordariales</taxon>
        <taxon>Sordariaceae</taxon>
        <taxon>Neurospora</taxon>
    </lineage>
</organism>